<evidence type="ECO:0000313" key="5">
    <source>
        <dbReference type="Proteomes" id="UP000237423"/>
    </source>
</evidence>
<organism evidence="2 4">
    <name type="scientific">Methylovulum psychrotolerans</name>
    <dbReference type="NCBI Taxonomy" id="1704499"/>
    <lineage>
        <taxon>Bacteria</taxon>
        <taxon>Pseudomonadati</taxon>
        <taxon>Pseudomonadota</taxon>
        <taxon>Gammaproteobacteria</taxon>
        <taxon>Methylococcales</taxon>
        <taxon>Methylococcaceae</taxon>
        <taxon>Methylovulum</taxon>
    </lineage>
</organism>
<dbReference type="AlphaFoldDB" id="A0A1Z4BUI0"/>
<evidence type="ECO:0000313" key="2">
    <source>
        <dbReference type="EMBL" id="ASF44965.1"/>
    </source>
</evidence>
<name>A0A1Z4BUI0_9GAMM</name>
<dbReference type="OrthoDB" id="7831721at2"/>
<dbReference type="EMBL" id="PGFZ01000001">
    <property type="protein sequence ID" value="POZ53939.1"/>
    <property type="molecule type" value="Genomic_DNA"/>
</dbReference>
<dbReference type="InterPro" id="IPR029052">
    <property type="entry name" value="Metallo-depent_PP-like"/>
</dbReference>
<dbReference type="InterPro" id="IPR004843">
    <property type="entry name" value="Calcineurin-like_PHP"/>
</dbReference>
<gene>
    <name evidence="3" type="ORF">AADEFJLK_00981</name>
    <name evidence="2" type="ORF">CEK71_02170</name>
</gene>
<dbReference type="GO" id="GO:0016787">
    <property type="term" value="F:hydrolase activity"/>
    <property type="evidence" value="ECO:0007669"/>
    <property type="project" value="InterPro"/>
</dbReference>
<protein>
    <submittedName>
        <fullName evidence="2">Metallophosphoesterase</fullName>
    </submittedName>
</protein>
<keyword evidence="4" id="KW-1185">Reference proteome</keyword>
<evidence type="ECO:0000313" key="4">
    <source>
        <dbReference type="Proteomes" id="UP000197019"/>
    </source>
</evidence>
<evidence type="ECO:0000259" key="1">
    <source>
        <dbReference type="Pfam" id="PF00149"/>
    </source>
</evidence>
<dbReference type="Proteomes" id="UP000197019">
    <property type="component" value="Chromosome"/>
</dbReference>
<dbReference type="KEGG" id="mpsy:CEK71_02170"/>
<proteinExistence type="predicted"/>
<dbReference type="Gene3D" id="3.60.21.10">
    <property type="match status" value="1"/>
</dbReference>
<feature type="domain" description="Calcineurin-like phosphoesterase" evidence="1">
    <location>
        <begin position="6"/>
        <end position="195"/>
    </location>
</feature>
<sequence>MSQYDRLLFAGDPHGNFNALITAVHKHRPEAVVMLGDYDLEQPLETYLAEILDLTQVWWIAGNHDFETPCKYHNLFHSALAHKSLHLKVTEVAGLRIAGLGGIFLGRVWYPPQVPKWRNKQEYLEHQAAHIKNADMSLKYRSAIWHDEFEALRSLKADILVTHEAPGSHRHGFAVIGELAAAMGVKHIFHGHLHENYTRIIKQHIHVFGVANRTVTNLRGQIVSDIKACHDFSY</sequence>
<dbReference type="RefSeq" id="WP_088617848.1">
    <property type="nucleotide sequence ID" value="NZ_CP022129.1"/>
</dbReference>
<accession>A0A1Z4BUI0</accession>
<reference evidence="3 5" key="2">
    <citation type="submission" date="2017-11" db="EMBL/GenBank/DDBJ databases">
        <title>Draft Genome Sequence of Methylobacter psychrotolerans Sph1T, an Obligate Methanotroph from Low-Temperature Environments.</title>
        <authorList>
            <person name="Oshkin I.Y."/>
            <person name="Miroshnikov K."/>
            <person name="Belova S.E."/>
            <person name="Korzhenkov A."/>
            <person name="Toshchakov S.V."/>
            <person name="Dedysh S.N."/>
        </authorList>
    </citation>
    <scope>NUCLEOTIDE SEQUENCE [LARGE SCALE GENOMIC DNA]</scope>
    <source>
        <strain evidence="3 5">Sph1</strain>
    </source>
</reference>
<dbReference type="Pfam" id="PF00149">
    <property type="entry name" value="Metallophos"/>
    <property type="match status" value="1"/>
</dbReference>
<dbReference type="EMBL" id="CP022129">
    <property type="protein sequence ID" value="ASF44965.1"/>
    <property type="molecule type" value="Genomic_DNA"/>
</dbReference>
<reference evidence="2 4" key="1">
    <citation type="submission" date="2017-06" db="EMBL/GenBank/DDBJ databases">
        <title>Genome Sequencing of the methanotroph Methylovulum psychrotolerants str. HV10-M2 isolated from a high-altitude environment.</title>
        <authorList>
            <person name="Mateos-Rivera A."/>
        </authorList>
    </citation>
    <scope>NUCLEOTIDE SEQUENCE [LARGE SCALE GENOMIC DNA]</scope>
    <source>
        <strain evidence="2 4">HV10_M2</strain>
    </source>
</reference>
<dbReference type="CDD" id="cd00838">
    <property type="entry name" value="MPP_superfamily"/>
    <property type="match status" value="1"/>
</dbReference>
<evidence type="ECO:0000313" key="3">
    <source>
        <dbReference type="EMBL" id="POZ53939.1"/>
    </source>
</evidence>
<dbReference type="Proteomes" id="UP000237423">
    <property type="component" value="Unassembled WGS sequence"/>
</dbReference>
<dbReference type="SUPFAM" id="SSF56300">
    <property type="entry name" value="Metallo-dependent phosphatases"/>
    <property type="match status" value="1"/>
</dbReference>